<dbReference type="PROSITE" id="PS00411">
    <property type="entry name" value="KINESIN_MOTOR_1"/>
    <property type="match status" value="1"/>
</dbReference>
<dbReference type="GO" id="GO:0008017">
    <property type="term" value="F:microtubule binding"/>
    <property type="evidence" value="ECO:0007669"/>
    <property type="project" value="InterPro"/>
</dbReference>
<keyword evidence="4 5" id="KW-0505">Motor protein</keyword>
<accession>A0A6A7FU56</accession>
<dbReference type="Gene3D" id="3.30.1520.10">
    <property type="entry name" value="Phox-like domain"/>
    <property type="match status" value="1"/>
</dbReference>
<organism evidence="10">
    <name type="scientific">Hirondellea gigas</name>
    <dbReference type="NCBI Taxonomy" id="1518452"/>
    <lineage>
        <taxon>Eukaryota</taxon>
        <taxon>Metazoa</taxon>
        <taxon>Ecdysozoa</taxon>
        <taxon>Arthropoda</taxon>
        <taxon>Crustacea</taxon>
        <taxon>Multicrustacea</taxon>
        <taxon>Malacostraca</taxon>
        <taxon>Eumalacostraca</taxon>
        <taxon>Peracarida</taxon>
        <taxon>Amphipoda</taxon>
        <taxon>Amphilochidea</taxon>
        <taxon>Lysianassida</taxon>
        <taxon>Lysianassidira</taxon>
        <taxon>Lysianassoidea</taxon>
        <taxon>Lysianassidae</taxon>
        <taxon>Hirondellea</taxon>
    </lineage>
</organism>
<dbReference type="SMART" id="SM00129">
    <property type="entry name" value="KISc"/>
    <property type="match status" value="1"/>
</dbReference>
<dbReference type="SUPFAM" id="SSF52540">
    <property type="entry name" value="P-loop containing nucleoside triphosphate hydrolases"/>
    <property type="match status" value="1"/>
</dbReference>
<dbReference type="PANTHER" id="PTHR47117:SF6">
    <property type="entry name" value="KINESIN-LIKE PROTEIN KIF16B"/>
    <property type="match status" value="1"/>
</dbReference>
<dbReference type="GO" id="GO:0035091">
    <property type="term" value="F:phosphatidylinositol binding"/>
    <property type="evidence" value="ECO:0007669"/>
    <property type="project" value="InterPro"/>
</dbReference>
<dbReference type="PROSITE" id="PS50067">
    <property type="entry name" value="KINESIN_MOTOR_2"/>
    <property type="match status" value="1"/>
</dbReference>
<feature type="domain" description="Kinesin motor" evidence="8">
    <location>
        <begin position="5"/>
        <end position="412"/>
    </location>
</feature>
<feature type="coiled-coil region" evidence="6">
    <location>
        <begin position="427"/>
        <end position="484"/>
    </location>
</feature>
<keyword evidence="3 6" id="KW-0175">Coiled coil</keyword>
<evidence type="ECO:0000259" key="9">
    <source>
        <dbReference type="PROSITE" id="PS50195"/>
    </source>
</evidence>
<dbReference type="Pfam" id="PF00225">
    <property type="entry name" value="Kinesin"/>
    <property type="match status" value="1"/>
</dbReference>
<dbReference type="PRINTS" id="PR00380">
    <property type="entry name" value="KINESINHEAVY"/>
</dbReference>
<dbReference type="InterPro" id="IPR036961">
    <property type="entry name" value="Kinesin_motor_dom_sf"/>
</dbReference>
<evidence type="ECO:0000256" key="4">
    <source>
        <dbReference type="ARBA" id="ARBA00023175"/>
    </source>
</evidence>
<evidence type="ECO:0000313" key="10">
    <source>
        <dbReference type="EMBL" id="LAC22037.1"/>
    </source>
</evidence>
<dbReference type="PROSITE" id="PS50195">
    <property type="entry name" value="PX"/>
    <property type="match status" value="1"/>
</dbReference>
<feature type="region of interest" description="Disordered" evidence="7">
    <location>
        <begin position="745"/>
        <end position="779"/>
    </location>
</feature>
<comment type="similarity">
    <text evidence="5">Belongs to the TRAFAC class myosin-kinesin ATPase superfamily. Kinesin family.</text>
</comment>
<dbReference type="InterPro" id="IPR000253">
    <property type="entry name" value="FHA_dom"/>
</dbReference>
<keyword evidence="1 5" id="KW-0547">Nucleotide-binding</keyword>
<feature type="compositionally biased region" description="Polar residues" evidence="7">
    <location>
        <begin position="1151"/>
        <end position="1167"/>
    </location>
</feature>
<dbReference type="InterPro" id="IPR001752">
    <property type="entry name" value="Kinesin_motor_dom"/>
</dbReference>
<dbReference type="Gene3D" id="3.40.850.10">
    <property type="entry name" value="Kinesin motor domain"/>
    <property type="match status" value="1"/>
</dbReference>
<keyword evidence="2 5" id="KW-0067">ATP-binding</keyword>
<feature type="region of interest" description="Disordered" evidence="7">
    <location>
        <begin position="1143"/>
        <end position="1167"/>
    </location>
</feature>
<protein>
    <submittedName>
        <fullName evidence="10">Kinesin-like protein Klp98A isoform X2</fullName>
    </submittedName>
</protein>
<dbReference type="Gene3D" id="2.60.200.20">
    <property type="match status" value="1"/>
</dbReference>
<proteinExistence type="evidence at transcript level"/>
<dbReference type="SUPFAM" id="SSF64268">
    <property type="entry name" value="PX domain"/>
    <property type="match status" value="1"/>
</dbReference>
<dbReference type="PANTHER" id="PTHR47117">
    <property type="entry name" value="STAR-RELATED LIPID TRANSFER PROTEIN 9"/>
    <property type="match status" value="1"/>
</dbReference>
<dbReference type="Pfam" id="PF00498">
    <property type="entry name" value="FHA"/>
    <property type="match status" value="1"/>
</dbReference>
<dbReference type="InterPro" id="IPR019821">
    <property type="entry name" value="Kinesin_motor_CS"/>
</dbReference>
<dbReference type="SUPFAM" id="SSF49879">
    <property type="entry name" value="SMAD/FHA domain"/>
    <property type="match status" value="1"/>
</dbReference>
<dbReference type="SMART" id="SM00312">
    <property type="entry name" value="PX"/>
    <property type="match status" value="1"/>
</dbReference>
<dbReference type="InterPro" id="IPR036871">
    <property type="entry name" value="PX_dom_sf"/>
</dbReference>
<dbReference type="Pfam" id="PF00787">
    <property type="entry name" value="PX"/>
    <property type="match status" value="1"/>
</dbReference>
<dbReference type="InterPro" id="IPR001683">
    <property type="entry name" value="PX_dom"/>
</dbReference>
<evidence type="ECO:0000256" key="3">
    <source>
        <dbReference type="ARBA" id="ARBA00023054"/>
    </source>
</evidence>
<evidence type="ECO:0000256" key="5">
    <source>
        <dbReference type="PROSITE-ProRule" id="PRU00283"/>
    </source>
</evidence>
<evidence type="ECO:0000256" key="2">
    <source>
        <dbReference type="ARBA" id="ARBA00022840"/>
    </source>
</evidence>
<evidence type="ECO:0000259" key="8">
    <source>
        <dbReference type="PROSITE" id="PS50067"/>
    </source>
</evidence>
<dbReference type="GO" id="GO:0007018">
    <property type="term" value="P:microtubule-based movement"/>
    <property type="evidence" value="ECO:0007669"/>
    <property type="project" value="InterPro"/>
</dbReference>
<evidence type="ECO:0000256" key="1">
    <source>
        <dbReference type="ARBA" id="ARBA00022741"/>
    </source>
</evidence>
<evidence type="ECO:0000256" key="7">
    <source>
        <dbReference type="SAM" id="MobiDB-lite"/>
    </source>
</evidence>
<dbReference type="GO" id="GO:0005524">
    <property type="term" value="F:ATP binding"/>
    <property type="evidence" value="ECO:0007669"/>
    <property type="project" value="UniProtKB-UniRule"/>
</dbReference>
<dbReference type="InterPro" id="IPR027417">
    <property type="entry name" value="P-loop_NTPase"/>
</dbReference>
<sequence>MAESNIKVAIRVRPLNEREKALGASCCIQIEGNKTRVFLPQDKSLSKEFTYDHSYWSCNEDDAHYATQEVLYRDIGSKVVSRSVEGYNACVLAYGQTGSGKTHTMTGSAQEPGLIPRICENLFAVMQRGEVDGVTYKVEVSYLEIYNEKIRDLLQTPHVNNKGKKKGIKTIINVKNDPGNRGGNSGSDYLQVRGDSKSGLHIVNLTHTRVNCYKDVEEVLRRGNLRRTTASTNMNAASSRSHAIFTLTFCKASLRHGQPTETRSKINLVDLAGSERVSNSGSTGDRLTEGRYINKSLSTLSQVVRGLSKCSAAFANTYDNTANNYKSASNGVNGFSSPTEDQVIGNKAKISAVAAAVAHHHIPYRDSLLTRLLQDSLGGNSKTFMIATISPASTNYNESLSTLRYASQAKRITNMPTINEDPNVKLIRELREEIHVLQTKMQEEGKIEPESGDVEGESSVQEVLEELNQKQEQEQQLTQQWHERWRLTKEILTEQRTLGLKKSGPGVLLESSGPHLVVLEDAELTSGVVLFDLNYGIETTIGSDQEHTIVLKGEGVLPFHCSLTVAGQSSSQPCTTLTPQEGALCLVNQQQITESYLLCHGSVLVLGLSHMFRYNNPTEAQEQLQHRRQQQQQQLTPLLNSSHQNLSLLSVMSLSTSMVNLSSFSDSYMKNECDSCGSTPILRRKNFNDSMTTTSRLVSSARRPLSAVLPNSVNSEQNITLNTDVWNSSFKGVYSPKFDHKIGTNTDANDISNEEQSADNTNSVRKCEDKNDSGMENSDTMSQIGNEFENQPAINPITVQIDGTQMQQVNNYSCVDLTLESNDTFFSAVSDLSSIRAETVDNIEYQTDSRNVSATNCEKYCDGLIVKCVESLTPLRPSITNLNHLKMNILTPIRMLSPCKSSTPIRVASPIVMSEDYCRLTGPIIMQSRGVQCNISMEDASVSLEQVNVVNEEKVDFYATKNQVFSLPIQENLASIDLRSRTLPNLSEPSTKDTEFTDNSFTNLGKCLHSEVNSNDTAKKSAEVMVHSVATQTFCDTEHDVCMGCKSQSLSLEPNVNIEKEIGQLLISLMLKKNTSDDKENSHPKSSIDSVSQAKELTQKLTGIIEHEIKKRTCSNMCKSCYKRVKLTRVIDEQTDHEEYQTALTEMKPNSEYNSKRNSAPNSLQESSLHFLPNSSFSTTSDNSSIGSNNISCNTSFSSSTLSHYPENNSTKLSPPAPLATGIITTTAAAAIMCSPCSSYHAQISRYIVRNDGNKASPRSVHYLYQIDLRAGRHTWSVLRRYNKFSDLKDQLNATYPSLRTVSFPPRIVYDSTAEHVGRARKKKLQEYLEQVLLLCRTQAWSPLYGKEPCAKRLYAFSSFFRKGSFDETNFYPTRAELIIDSAVSAIL</sequence>
<dbReference type="EMBL" id="IACT01002777">
    <property type="protein sequence ID" value="LAC22037.1"/>
    <property type="molecule type" value="mRNA"/>
</dbReference>
<reference evidence="10" key="1">
    <citation type="submission" date="2017-11" db="EMBL/GenBank/DDBJ databases">
        <title>The sensing device of the deep-sea amphipod.</title>
        <authorList>
            <person name="Kobayashi H."/>
            <person name="Nagahama T."/>
            <person name="Arai W."/>
            <person name="Sasagawa Y."/>
            <person name="Umeda M."/>
            <person name="Hayashi T."/>
            <person name="Nikaido I."/>
            <person name="Watanabe H."/>
            <person name="Oguri K."/>
            <person name="Kitazato H."/>
            <person name="Fujioka K."/>
            <person name="Kido Y."/>
            <person name="Takami H."/>
        </authorList>
    </citation>
    <scope>NUCLEOTIDE SEQUENCE</scope>
    <source>
        <tissue evidence="10">Whole body</tissue>
    </source>
</reference>
<dbReference type="InterPro" id="IPR008984">
    <property type="entry name" value="SMAD_FHA_dom_sf"/>
</dbReference>
<feature type="domain" description="PX" evidence="9">
    <location>
        <begin position="1243"/>
        <end position="1388"/>
    </location>
</feature>
<name>A0A6A7FU56_9CRUS</name>
<dbReference type="GO" id="GO:0003777">
    <property type="term" value="F:microtubule motor activity"/>
    <property type="evidence" value="ECO:0007669"/>
    <property type="project" value="InterPro"/>
</dbReference>
<evidence type="ECO:0000256" key="6">
    <source>
        <dbReference type="SAM" id="Coils"/>
    </source>
</evidence>
<feature type="binding site" evidence="5">
    <location>
        <begin position="95"/>
        <end position="102"/>
    </location>
    <ligand>
        <name>ATP</name>
        <dbReference type="ChEBI" id="CHEBI:30616"/>
    </ligand>
</feature>